<evidence type="ECO:0000313" key="2">
    <source>
        <dbReference type="Proteomes" id="UP001485043"/>
    </source>
</evidence>
<organism evidence="1 2">
    <name type="scientific">Apatococcus fuscideae</name>
    <dbReference type="NCBI Taxonomy" id="2026836"/>
    <lineage>
        <taxon>Eukaryota</taxon>
        <taxon>Viridiplantae</taxon>
        <taxon>Chlorophyta</taxon>
        <taxon>core chlorophytes</taxon>
        <taxon>Trebouxiophyceae</taxon>
        <taxon>Chlorellales</taxon>
        <taxon>Chlorellaceae</taxon>
        <taxon>Apatococcus</taxon>
    </lineage>
</organism>
<sequence>MIAKGGIVSQADMAQAAAERSWQGWTQPHILCAGPKCSLDSLESTWSPQIWPPTSFWRDFRRTTSGEGLIGGPSQERAAILPEIPKNSCKGTLLEEEVPSMLGA</sequence>
<name>A0AAW1T3K0_9CHLO</name>
<dbReference type="EMBL" id="JALJOV010000504">
    <property type="protein sequence ID" value="KAK9863195.1"/>
    <property type="molecule type" value="Genomic_DNA"/>
</dbReference>
<reference evidence="1 2" key="1">
    <citation type="journal article" date="2024" name="Nat. Commun.">
        <title>Phylogenomics reveals the evolutionary origins of lichenization in chlorophyte algae.</title>
        <authorList>
            <person name="Puginier C."/>
            <person name="Libourel C."/>
            <person name="Otte J."/>
            <person name="Skaloud P."/>
            <person name="Haon M."/>
            <person name="Grisel S."/>
            <person name="Petersen M."/>
            <person name="Berrin J.G."/>
            <person name="Delaux P.M."/>
            <person name="Dal Grande F."/>
            <person name="Keller J."/>
        </authorList>
    </citation>
    <scope>NUCLEOTIDE SEQUENCE [LARGE SCALE GENOMIC DNA]</scope>
    <source>
        <strain evidence="1 2">SAG 2523</strain>
    </source>
</reference>
<dbReference type="AlphaFoldDB" id="A0AAW1T3K0"/>
<comment type="caution">
    <text evidence="1">The sequence shown here is derived from an EMBL/GenBank/DDBJ whole genome shotgun (WGS) entry which is preliminary data.</text>
</comment>
<keyword evidence="2" id="KW-1185">Reference proteome</keyword>
<evidence type="ECO:0000313" key="1">
    <source>
        <dbReference type="EMBL" id="KAK9863195.1"/>
    </source>
</evidence>
<accession>A0AAW1T3K0</accession>
<proteinExistence type="predicted"/>
<protein>
    <submittedName>
        <fullName evidence="1">Uncharacterized protein</fullName>
    </submittedName>
</protein>
<gene>
    <name evidence="1" type="ORF">WJX84_011064</name>
</gene>
<dbReference type="Proteomes" id="UP001485043">
    <property type="component" value="Unassembled WGS sequence"/>
</dbReference>